<name>A0AAE7VHJ6_9CAUD</name>
<sequence length="119" mass="13657">MFERKPINLIGVADDAMNEVDGPTHPLGIVRLFNLTTSQAFAVLHKERLVLGCTGAFSADVRSRRCTVLRNDWGRAGTARCVDKLLDKYPDFKVHIPEENFLGDKLRWHCFKEQWIDKE</sequence>
<proteinExistence type="predicted"/>
<evidence type="ECO:0000313" key="2">
    <source>
        <dbReference type="Proteomes" id="UP000827160"/>
    </source>
</evidence>
<accession>A0AAE7VHJ6</accession>
<keyword evidence="2" id="KW-1185">Reference proteome</keyword>
<protein>
    <submittedName>
        <fullName evidence="1">Uncharacterized protein</fullName>
    </submittedName>
</protein>
<evidence type="ECO:0000313" key="1">
    <source>
        <dbReference type="EMBL" id="QXP44078.1"/>
    </source>
</evidence>
<organism evidence="1 2">
    <name type="scientific">Stappia phage SI01</name>
    <dbReference type="NCBI Taxonomy" id="2847766"/>
    <lineage>
        <taxon>Viruses</taxon>
        <taxon>Duplodnaviria</taxon>
        <taxon>Heunggongvirae</taxon>
        <taxon>Uroviricota</taxon>
        <taxon>Caudoviricetes</taxon>
        <taxon>Autographivirales</taxon>
        <taxon>Dunnvirinae</taxon>
        <taxon>Songlingvirus</taxon>
        <taxon>Songlingvirus SI01</taxon>
    </lineage>
</organism>
<dbReference type="Proteomes" id="UP000827160">
    <property type="component" value="Segment"/>
</dbReference>
<reference evidence="1" key="1">
    <citation type="submission" date="2021-06" db="EMBL/GenBank/DDBJ databases">
        <authorList>
            <person name="Nair S."/>
        </authorList>
    </citation>
    <scope>NUCLEOTIDE SEQUENCE</scope>
</reference>
<dbReference type="EMBL" id="MZ462995">
    <property type="protein sequence ID" value="QXP44078.1"/>
    <property type="molecule type" value="Genomic_DNA"/>
</dbReference>